<dbReference type="PANTHER" id="PTHR47396">
    <property type="entry name" value="TYPE I RESTRICTION ENZYME ECOKI R PROTEIN"/>
    <property type="match status" value="1"/>
</dbReference>
<dbReference type="PATRIC" id="fig|1235788.3.peg.1784"/>
<gene>
    <name evidence="3" type="ORF">C802_01744</name>
</gene>
<dbReference type="GO" id="GO:0005524">
    <property type="term" value="F:ATP binding"/>
    <property type="evidence" value="ECO:0007669"/>
    <property type="project" value="InterPro"/>
</dbReference>
<dbReference type="PROSITE" id="PS51194">
    <property type="entry name" value="HELICASE_CTER"/>
    <property type="match status" value="1"/>
</dbReference>
<evidence type="ECO:0000313" key="3">
    <source>
        <dbReference type="EMBL" id="EOS13897.1"/>
    </source>
</evidence>
<organism evidence="3 4">
    <name type="scientific">Phocaeicola sartorii</name>
    <dbReference type="NCBI Taxonomy" id="671267"/>
    <lineage>
        <taxon>Bacteria</taxon>
        <taxon>Pseudomonadati</taxon>
        <taxon>Bacteroidota</taxon>
        <taxon>Bacteroidia</taxon>
        <taxon>Bacteroidales</taxon>
        <taxon>Bacteroidaceae</taxon>
        <taxon>Phocaeicola</taxon>
    </lineage>
</organism>
<comment type="caution">
    <text evidence="3">The sequence shown here is derived from an EMBL/GenBank/DDBJ whole genome shotgun (WGS) entry which is preliminary data.</text>
</comment>
<evidence type="ECO:0008006" key="5">
    <source>
        <dbReference type="Google" id="ProtNLM"/>
    </source>
</evidence>
<dbReference type="GO" id="GO:0003677">
    <property type="term" value="F:DNA binding"/>
    <property type="evidence" value="ECO:0007669"/>
    <property type="project" value="InterPro"/>
</dbReference>
<dbReference type="Pfam" id="PF04851">
    <property type="entry name" value="ResIII"/>
    <property type="match status" value="1"/>
</dbReference>
<feature type="domain" description="Helicase ATP-binding" evidence="1">
    <location>
        <begin position="38"/>
        <end position="177"/>
    </location>
</feature>
<dbReference type="HOGENOM" id="CLU_020725_0_0_10"/>
<evidence type="ECO:0000313" key="4">
    <source>
        <dbReference type="Proteomes" id="UP000014200"/>
    </source>
</evidence>
<keyword evidence="4" id="KW-1185">Reference proteome</keyword>
<protein>
    <recommendedName>
        <fullName evidence="5">DEAD/DEAH box helicase</fullName>
    </recommendedName>
</protein>
<dbReference type="GO" id="GO:0016787">
    <property type="term" value="F:hydrolase activity"/>
    <property type="evidence" value="ECO:0007669"/>
    <property type="project" value="InterPro"/>
</dbReference>
<dbReference type="AlphaFoldDB" id="R9IAU0"/>
<dbReference type="Proteomes" id="UP000014200">
    <property type="component" value="Unassembled WGS sequence"/>
</dbReference>
<dbReference type="InterPro" id="IPR006935">
    <property type="entry name" value="Helicase/UvrB_N"/>
</dbReference>
<dbReference type="Pfam" id="PF00271">
    <property type="entry name" value="Helicase_C"/>
    <property type="match status" value="1"/>
</dbReference>
<dbReference type="GO" id="GO:0005829">
    <property type="term" value="C:cytosol"/>
    <property type="evidence" value="ECO:0007669"/>
    <property type="project" value="TreeGrafter"/>
</dbReference>
<dbReference type="InterPro" id="IPR014001">
    <property type="entry name" value="Helicase_ATP-bd"/>
</dbReference>
<proteinExistence type="predicted"/>
<feature type="domain" description="Helicase C-terminal" evidence="2">
    <location>
        <begin position="233"/>
        <end position="378"/>
    </location>
</feature>
<dbReference type="EMBL" id="ASSP01000009">
    <property type="protein sequence ID" value="EOS13897.1"/>
    <property type="molecule type" value="Genomic_DNA"/>
</dbReference>
<dbReference type="PROSITE" id="PS51192">
    <property type="entry name" value="HELICASE_ATP_BIND_1"/>
    <property type="match status" value="1"/>
</dbReference>
<dbReference type="SUPFAM" id="SSF52540">
    <property type="entry name" value="P-loop containing nucleoside triphosphate hydrolases"/>
    <property type="match status" value="1"/>
</dbReference>
<dbReference type="STRING" id="1235788.C802_01744"/>
<dbReference type="InterPro" id="IPR027417">
    <property type="entry name" value="P-loop_NTPase"/>
</dbReference>
<sequence length="789" mass="90144">MTHAAFPFLLPVASGIRIMYYTTDNLRDYQQEMKLRLFKEWEFHQSVMVQMPTGTGKTHLLAAIVREFLHGSHAPVWIVAHRRELVDQIEETVSRYGMRKEDGRVRVLSIQWLSRNGQTMDETPALIVIDEAHHALAETYRALWKRYPEARKLGMTATPCRLNGKGFTDLFESLITSWSVEAFIGRGYLSSFDYVSIRANSREQHLIDSLKKRGADGDYQIKEMNAVLNRETSIGRLYESVERYAHGKKGIVYAVSIAHARRIAACYSAHGLDAVAIDSRTPALERKKLVEDFRRGRIKVLVNVDIFSEGFDCPDVEFVQLARPTLSLAKYLQQVGRGLRRSGEKESCILIDNVGLYRIFGLPVRNHDWTAMFEGRMIGNALSRARTEGRLSLPGILSLPEDEKQREDELEVVITHDRLMESLIDRKDCAPEKETQPVLKSYYDRQSGLWGLRRGERMTVRPQYPEVFDVCGDRAAVRFGNGGAGVVNEAGQPGIQLDRCRKMKFMREDLLAVTDCAGNESYIDLKVNRTYREKPVVLAFGRMELPYSGVELLKVGEFFFSRTGKPYVSMRGVNRSGICFYDFYLKIPDYRVPKDCQLVDPVWTTLFDVFACVLAGDDEEVYWCCGRLADRSIVVMDGNGNYYQVEKGKGKRYVACNAPRPGEADFHTVMDRLKEEAGRCAGTARQKQLQEEERKRWKRLEEIRNALPFRMGMKWGLKSGERIVVPPRYRKILPPVGYYCAYEENACQWGVMALDGRVVVEARYQKVEIDGDGTVRLTVIPGKVKTIKL</sequence>
<evidence type="ECO:0000259" key="1">
    <source>
        <dbReference type="PROSITE" id="PS51192"/>
    </source>
</evidence>
<evidence type="ECO:0000259" key="2">
    <source>
        <dbReference type="PROSITE" id="PS51194"/>
    </source>
</evidence>
<dbReference type="SMART" id="SM00490">
    <property type="entry name" value="HELICc"/>
    <property type="match status" value="1"/>
</dbReference>
<dbReference type="InterPro" id="IPR001650">
    <property type="entry name" value="Helicase_C-like"/>
</dbReference>
<dbReference type="SMART" id="SM00487">
    <property type="entry name" value="DEXDc"/>
    <property type="match status" value="1"/>
</dbReference>
<dbReference type="Gene3D" id="3.40.50.300">
    <property type="entry name" value="P-loop containing nucleotide triphosphate hydrolases"/>
    <property type="match status" value="2"/>
</dbReference>
<dbReference type="InterPro" id="IPR050742">
    <property type="entry name" value="Helicase_Restrict-Modif_Enz"/>
</dbReference>
<reference evidence="3 4" key="1">
    <citation type="submission" date="2013-04" db="EMBL/GenBank/DDBJ databases">
        <title>The Genome Sequence of Bacteroides massiliensis dnLKV3.</title>
        <authorList>
            <consortium name="The Broad Institute Genomics Platform"/>
            <consortium name="The Broad Institute Genome Sequencing Center for Infectious Disease"/>
            <person name="Earl A."/>
            <person name="Xavier R."/>
            <person name="Kuhn K."/>
            <person name="Stappenbeck T."/>
            <person name="Walker B."/>
            <person name="Young S."/>
            <person name="Zeng Q."/>
            <person name="Gargeya S."/>
            <person name="Fitzgerald M."/>
            <person name="Haas B."/>
            <person name="Abouelleil A."/>
            <person name="Allen A.W."/>
            <person name="Alvarado L."/>
            <person name="Arachchi H.M."/>
            <person name="Berlin A.M."/>
            <person name="Chapman S.B."/>
            <person name="Gainer-Dewar J."/>
            <person name="Goldberg J."/>
            <person name="Griggs A."/>
            <person name="Gujja S."/>
            <person name="Hansen M."/>
            <person name="Howarth C."/>
            <person name="Imamovic A."/>
            <person name="Ireland A."/>
            <person name="Larimer J."/>
            <person name="McCowan C."/>
            <person name="Murphy C."/>
            <person name="Pearson M."/>
            <person name="Poon T.W."/>
            <person name="Priest M."/>
            <person name="Roberts A."/>
            <person name="Saif S."/>
            <person name="Shea T."/>
            <person name="Sisk P."/>
            <person name="Sykes S."/>
            <person name="Wortman J."/>
            <person name="Nusbaum C."/>
            <person name="Birren B."/>
        </authorList>
    </citation>
    <scope>NUCLEOTIDE SEQUENCE [LARGE SCALE GENOMIC DNA]</scope>
    <source>
        <strain evidence="4">dnLKV3</strain>
    </source>
</reference>
<name>R9IAU0_9BACT</name>
<accession>R9IAU0</accession>
<dbReference type="PANTHER" id="PTHR47396:SF1">
    <property type="entry name" value="ATP-DEPENDENT HELICASE IRC3-RELATED"/>
    <property type="match status" value="1"/>
</dbReference>